<dbReference type="GO" id="GO:0008757">
    <property type="term" value="F:S-adenosylmethionine-dependent methyltransferase activity"/>
    <property type="evidence" value="ECO:0007669"/>
    <property type="project" value="InterPro"/>
</dbReference>
<proteinExistence type="predicted"/>
<feature type="domain" description="Methyltransferase type 11" evidence="1">
    <location>
        <begin position="31"/>
        <end position="82"/>
    </location>
</feature>
<dbReference type="AlphaFoldDB" id="A0A7C9LKJ3"/>
<sequence>MVRLNVGCGRTILPGWLNLDIQHLPGVDVVADLEACRTTPLPLEDESVDEFLLSHVIEHIRDSLAMMQELYRVATPEARMVIRVPHGASDDAFEDPTHVRQFFQQSFGYFSQPYYWRADYGYRGDWEVEQIQLFVRQADWPDTTRVSPTDMLHRINRERNLVTEMVVTLYPVKPMREPLRDLQQVPTIIIQHAE</sequence>
<dbReference type="InterPro" id="IPR013216">
    <property type="entry name" value="Methyltransf_11"/>
</dbReference>
<reference evidence="2 3" key="1">
    <citation type="submission" date="2019-12" db="EMBL/GenBank/DDBJ databases">
        <title>Deinococcus sp. HMF7620 Genome sequencing and assembly.</title>
        <authorList>
            <person name="Kang H."/>
            <person name="Kim H."/>
            <person name="Joh K."/>
        </authorList>
    </citation>
    <scope>NUCLEOTIDE SEQUENCE [LARGE SCALE GENOMIC DNA]</scope>
    <source>
        <strain evidence="2 3">HMF7620</strain>
    </source>
</reference>
<dbReference type="InterPro" id="IPR029063">
    <property type="entry name" value="SAM-dependent_MTases_sf"/>
</dbReference>
<dbReference type="Proteomes" id="UP000483286">
    <property type="component" value="Unassembled WGS sequence"/>
</dbReference>
<name>A0A7C9LKJ3_9DEIO</name>
<dbReference type="GO" id="GO:0032259">
    <property type="term" value="P:methylation"/>
    <property type="evidence" value="ECO:0007669"/>
    <property type="project" value="UniProtKB-KW"/>
</dbReference>
<keyword evidence="2" id="KW-0489">Methyltransferase</keyword>
<accession>A0A7C9LKJ3</accession>
<comment type="caution">
    <text evidence="2">The sequence shown here is derived from an EMBL/GenBank/DDBJ whole genome shotgun (WGS) entry which is preliminary data.</text>
</comment>
<evidence type="ECO:0000259" key="1">
    <source>
        <dbReference type="Pfam" id="PF08241"/>
    </source>
</evidence>
<dbReference type="EMBL" id="WQLB01000008">
    <property type="protein sequence ID" value="MVN86718.1"/>
    <property type="molecule type" value="Genomic_DNA"/>
</dbReference>
<dbReference type="SUPFAM" id="SSF53335">
    <property type="entry name" value="S-adenosyl-L-methionine-dependent methyltransferases"/>
    <property type="match status" value="1"/>
</dbReference>
<organism evidence="2 3">
    <name type="scientific">Deinococcus arboris</name>
    <dbReference type="NCBI Taxonomy" id="2682977"/>
    <lineage>
        <taxon>Bacteria</taxon>
        <taxon>Thermotogati</taxon>
        <taxon>Deinococcota</taxon>
        <taxon>Deinococci</taxon>
        <taxon>Deinococcales</taxon>
        <taxon>Deinococcaceae</taxon>
        <taxon>Deinococcus</taxon>
    </lineage>
</organism>
<dbReference type="RefSeq" id="WP_157458768.1">
    <property type="nucleotide sequence ID" value="NZ_WQLB01000008.1"/>
</dbReference>
<keyword evidence="2" id="KW-0808">Transferase</keyword>
<protein>
    <submittedName>
        <fullName evidence="2">Methyltransferase domain-containing protein</fullName>
    </submittedName>
</protein>
<gene>
    <name evidence="2" type="ORF">GO986_08070</name>
</gene>
<evidence type="ECO:0000313" key="3">
    <source>
        <dbReference type="Proteomes" id="UP000483286"/>
    </source>
</evidence>
<evidence type="ECO:0000313" key="2">
    <source>
        <dbReference type="EMBL" id="MVN86718.1"/>
    </source>
</evidence>
<dbReference type="Gene3D" id="3.40.50.150">
    <property type="entry name" value="Vaccinia Virus protein VP39"/>
    <property type="match status" value="1"/>
</dbReference>
<dbReference type="Pfam" id="PF08241">
    <property type="entry name" value="Methyltransf_11"/>
    <property type="match status" value="1"/>
</dbReference>
<keyword evidence="3" id="KW-1185">Reference proteome</keyword>